<accession>A0A8K0JT17</accession>
<evidence type="ECO:0000313" key="3">
    <source>
        <dbReference type="Proteomes" id="UP000812966"/>
    </source>
</evidence>
<reference evidence="2" key="1">
    <citation type="submission" date="2020-04" db="EMBL/GenBank/DDBJ databases">
        <title>Analysis of mating type loci in Filobasidium floriforme.</title>
        <authorList>
            <person name="Nowrousian M."/>
        </authorList>
    </citation>
    <scope>NUCLEOTIDE SEQUENCE</scope>
    <source>
        <strain evidence="2">CBS 6242</strain>
    </source>
</reference>
<dbReference type="AlphaFoldDB" id="A0A8K0JT17"/>
<evidence type="ECO:0000313" key="2">
    <source>
        <dbReference type="EMBL" id="KAG7575309.1"/>
    </source>
</evidence>
<name>A0A8K0JT17_9TREE</name>
<dbReference type="Proteomes" id="UP000812966">
    <property type="component" value="Unassembled WGS sequence"/>
</dbReference>
<proteinExistence type="predicted"/>
<sequence>MPLDKSLKDQQPPATSTETGSRETAPPTTSLFEGTEHAGTEVAGSDKTEHANSGQSSYRVFNRAYPLNPPPKEEKSFTDDLAEEVLPNLGFTKLEDPPAVLSTDVGLYGQDQSLVSRNGAPRRYGTSTYWCSGYDECEDSSLMFILVARHEEVIAHPSKSGPQLHVYFSRRHLNSIEDYADQVARLGVLRKEILDEYKSQAASQNEVSSPSCT</sequence>
<keyword evidence="3" id="KW-1185">Reference proteome</keyword>
<evidence type="ECO:0000256" key="1">
    <source>
        <dbReference type="SAM" id="MobiDB-lite"/>
    </source>
</evidence>
<gene>
    <name evidence="2" type="ORF">FFLO_00473</name>
</gene>
<feature type="compositionally biased region" description="Basic and acidic residues" evidence="1">
    <location>
        <begin position="34"/>
        <end position="50"/>
    </location>
</feature>
<feature type="region of interest" description="Disordered" evidence="1">
    <location>
        <begin position="1"/>
        <end position="78"/>
    </location>
</feature>
<organism evidence="2 3">
    <name type="scientific">Filobasidium floriforme</name>
    <dbReference type="NCBI Taxonomy" id="5210"/>
    <lineage>
        <taxon>Eukaryota</taxon>
        <taxon>Fungi</taxon>
        <taxon>Dikarya</taxon>
        <taxon>Basidiomycota</taxon>
        <taxon>Agaricomycotina</taxon>
        <taxon>Tremellomycetes</taxon>
        <taxon>Filobasidiales</taxon>
        <taxon>Filobasidiaceae</taxon>
        <taxon>Filobasidium</taxon>
    </lineage>
</organism>
<comment type="caution">
    <text evidence="2">The sequence shown here is derived from an EMBL/GenBank/DDBJ whole genome shotgun (WGS) entry which is preliminary data.</text>
</comment>
<dbReference type="EMBL" id="JABELV010000005">
    <property type="protein sequence ID" value="KAG7575309.1"/>
    <property type="molecule type" value="Genomic_DNA"/>
</dbReference>
<protein>
    <submittedName>
        <fullName evidence="2">Uncharacterized protein</fullName>
    </submittedName>
</protein>